<evidence type="ECO:0000313" key="2">
    <source>
        <dbReference type="Proteomes" id="UP000197424"/>
    </source>
</evidence>
<dbReference type="Pfam" id="PF05768">
    <property type="entry name" value="Glrx-like"/>
    <property type="match status" value="1"/>
</dbReference>
<protein>
    <submittedName>
        <fullName evidence="1">Thioredoxin</fullName>
    </submittedName>
</protein>
<organism evidence="1 2">
    <name type="scientific">Laribacter hongkongensis</name>
    <dbReference type="NCBI Taxonomy" id="168471"/>
    <lineage>
        <taxon>Bacteria</taxon>
        <taxon>Pseudomonadati</taxon>
        <taxon>Pseudomonadota</taxon>
        <taxon>Betaproteobacteria</taxon>
        <taxon>Neisseriales</taxon>
        <taxon>Aquaspirillaceae</taxon>
        <taxon>Laribacter</taxon>
    </lineage>
</organism>
<dbReference type="Proteomes" id="UP000197424">
    <property type="component" value="Chromosome"/>
</dbReference>
<dbReference type="InterPro" id="IPR008554">
    <property type="entry name" value="Glutaredoxin-like"/>
</dbReference>
<dbReference type="SUPFAM" id="SSF52833">
    <property type="entry name" value="Thioredoxin-like"/>
    <property type="match status" value="1"/>
</dbReference>
<dbReference type="InterPro" id="IPR036249">
    <property type="entry name" value="Thioredoxin-like_sf"/>
</dbReference>
<dbReference type="AlphaFoldDB" id="A0A248LJ65"/>
<evidence type="ECO:0000313" key="1">
    <source>
        <dbReference type="EMBL" id="ASJ24549.1"/>
    </source>
</evidence>
<name>A0A248LJ65_9NEIS</name>
<sequence>MAPQFTLYYRDYCSLCHAMRDALKPYVAAGQLALEIVDVDADEALVARFDELVPVLVGPDGHEVCHWHFAPERLAAYLAEIG</sequence>
<proteinExistence type="predicted"/>
<dbReference type="Gene3D" id="3.40.30.10">
    <property type="entry name" value="Glutaredoxin"/>
    <property type="match status" value="1"/>
</dbReference>
<gene>
    <name evidence="1" type="ORF">LHGZ1_1718</name>
</gene>
<dbReference type="EMBL" id="CP022115">
    <property type="protein sequence ID" value="ASJ24549.1"/>
    <property type="molecule type" value="Genomic_DNA"/>
</dbReference>
<accession>A0A248LJ65</accession>
<reference evidence="2" key="1">
    <citation type="submission" date="2017-06" db="EMBL/GenBank/DDBJ databases">
        <title>Whole genome sequence of Laribacter hongkongensis LHGZ1.</title>
        <authorList>
            <person name="Chen D."/>
            <person name="Wu H."/>
            <person name="Chen J."/>
        </authorList>
    </citation>
    <scope>NUCLEOTIDE SEQUENCE [LARGE SCALE GENOMIC DNA]</scope>
    <source>
        <strain evidence="2">LHGZ1</strain>
    </source>
</reference>